<dbReference type="AlphaFoldDB" id="A0A1W7R9M3"/>
<feature type="transmembrane region" description="Helical" evidence="5">
    <location>
        <begin position="193"/>
        <end position="212"/>
    </location>
</feature>
<dbReference type="InterPro" id="IPR007273">
    <property type="entry name" value="SCAMP"/>
</dbReference>
<feature type="transmembrane region" description="Helical" evidence="5">
    <location>
        <begin position="163"/>
        <end position="187"/>
    </location>
</feature>
<organism evidence="8">
    <name type="scientific">Hadrurus spadix</name>
    <dbReference type="NCBI Taxonomy" id="141984"/>
    <lineage>
        <taxon>Eukaryota</taxon>
        <taxon>Metazoa</taxon>
        <taxon>Ecdysozoa</taxon>
        <taxon>Arthropoda</taxon>
        <taxon>Chelicerata</taxon>
        <taxon>Arachnida</taxon>
        <taxon>Scorpiones</taxon>
        <taxon>Iurida</taxon>
        <taxon>Iuroidea</taxon>
        <taxon>Hadrurus</taxon>
    </lineage>
</organism>
<keyword evidence="3 5" id="KW-1133">Transmembrane helix</keyword>
<feature type="compositionally biased region" description="Polar residues" evidence="7">
    <location>
        <begin position="22"/>
        <end position="34"/>
    </location>
</feature>
<evidence type="ECO:0000256" key="2">
    <source>
        <dbReference type="ARBA" id="ARBA00022692"/>
    </source>
</evidence>
<keyword evidence="4 5" id="KW-0472">Membrane</keyword>
<feature type="transmembrane region" description="Helical" evidence="5">
    <location>
        <begin position="224"/>
        <end position="246"/>
    </location>
</feature>
<evidence type="ECO:0000256" key="4">
    <source>
        <dbReference type="ARBA" id="ARBA00023136"/>
    </source>
</evidence>
<feature type="transmembrane region" description="Helical" evidence="5">
    <location>
        <begin position="273"/>
        <end position="298"/>
    </location>
</feature>
<dbReference type="PANTHER" id="PTHR10687">
    <property type="entry name" value="SECRETORY CARRIER-ASSOCIATED MEMBRANE PROTEIN SCAMP"/>
    <property type="match status" value="1"/>
</dbReference>
<dbReference type="GO" id="GO:0015031">
    <property type="term" value="P:protein transport"/>
    <property type="evidence" value="ECO:0007669"/>
    <property type="project" value="InterPro"/>
</dbReference>
<feature type="coiled-coil region" evidence="6">
    <location>
        <begin position="90"/>
        <end position="121"/>
    </location>
</feature>
<keyword evidence="6" id="KW-0175">Coiled coil</keyword>
<dbReference type="PANTHER" id="PTHR10687:SF2">
    <property type="entry name" value="SECRETORY CARRIER-ASSOCIATED MEMBRANE PROTEIN"/>
    <property type="match status" value="1"/>
</dbReference>
<evidence type="ECO:0000256" key="7">
    <source>
        <dbReference type="SAM" id="MobiDB-lite"/>
    </source>
</evidence>
<sequence length="353" mass="38874">MSGFDSNPFADPYASNPFADPTVQQVTSQANRAQSALDDYNPFADQPKMPMPAANPPHYQPPTVNQDIPQPAVMQPISEPPPAYTPTGAQNIATAELQRKQEELERKAAELQAREEALRKGPYNVRANNWPPLPEKCCVGPCFYQDIVVDIPLEFQKIVRTMYYLWLFYVGILIFNMVGAMAFLISFGEGTTFGFSLLALCLFTPLSFICWFRPLYKAFRSDSSFNFMVFFFVFFFQFVLSTIYAIGIPGAGSCGLFNAISAMRKPPVTAGSYAVGGLALVIGFMWGAIALISGIMLIKVHRLYRSTGASFAKAQQEFTSGVLRNEHVQQAAATAVTGAAHQAMNQTAAGNRY</sequence>
<dbReference type="EMBL" id="GFAH01000551">
    <property type="protein sequence ID" value="JAV47838.1"/>
    <property type="molecule type" value="Transcribed_RNA"/>
</dbReference>
<reference evidence="8" key="1">
    <citation type="submission" date="2016-11" db="EMBL/GenBank/DDBJ databases">
        <title>Venom-gland transcriptomics and venom proteomics of the black-back scorpion (Hadrurus spadix) reveal detectability challenges and an unexplored realm of animal toxin diversity.</title>
        <authorList>
            <person name="Rokyta D.R."/>
            <person name="Ward M.J."/>
        </authorList>
    </citation>
    <scope>NUCLEOTIDE SEQUENCE</scope>
    <source>
        <tissue evidence="8">Venom gland</tissue>
    </source>
</reference>
<feature type="region of interest" description="Disordered" evidence="7">
    <location>
        <begin position="1"/>
        <end position="60"/>
    </location>
</feature>
<keyword evidence="2 5" id="KW-0812">Transmembrane</keyword>
<keyword evidence="5" id="KW-0813">Transport</keyword>
<name>A0A1W7R9M3_9SCOR</name>
<dbReference type="GO" id="GO:0032588">
    <property type="term" value="C:trans-Golgi network membrane"/>
    <property type="evidence" value="ECO:0007669"/>
    <property type="project" value="TreeGrafter"/>
</dbReference>
<feature type="compositionally biased region" description="Pro residues" evidence="7">
    <location>
        <begin position="49"/>
        <end position="60"/>
    </location>
</feature>
<proteinExistence type="inferred from homology"/>
<evidence type="ECO:0000256" key="5">
    <source>
        <dbReference type="RuleBase" id="RU363122"/>
    </source>
</evidence>
<comment type="similarity">
    <text evidence="5">Belongs to the SCAMP family.</text>
</comment>
<evidence type="ECO:0000256" key="3">
    <source>
        <dbReference type="ARBA" id="ARBA00022989"/>
    </source>
</evidence>
<accession>A0A1W7R9M3</accession>
<dbReference type="GO" id="GO:0055038">
    <property type="term" value="C:recycling endosome membrane"/>
    <property type="evidence" value="ECO:0007669"/>
    <property type="project" value="TreeGrafter"/>
</dbReference>
<evidence type="ECO:0000256" key="6">
    <source>
        <dbReference type="SAM" id="Coils"/>
    </source>
</evidence>
<evidence type="ECO:0000256" key="1">
    <source>
        <dbReference type="ARBA" id="ARBA00004141"/>
    </source>
</evidence>
<dbReference type="Pfam" id="PF04144">
    <property type="entry name" value="SCAMP"/>
    <property type="match status" value="1"/>
</dbReference>
<comment type="subcellular location">
    <subcellularLocation>
        <location evidence="1 5">Membrane</location>
        <topology evidence="1 5">Multi-pass membrane protein</topology>
    </subcellularLocation>
</comment>
<evidence type="ECO:0000313" key="8">
    <source>
        <dbReference type="EMBL" id="JAV47838.1"/>
    </source>
</evidence>
<protein>
    <recommendedName>
        <fullName evidence="5">Secretory carrier-associated membrane protein</fullName>
        <shortName evidence="5">Secretory carrier membrane protein</shortName>
    </recommendedName>
</protein>